<feature type="region of interest" description="Disordered" evidence="19">
    <location>
        <begin position="7090"/>
        <end position="7149"/>
    </location>
</feature>
<dbReference type="Gene3D" id="3.40.50.300">
    <property type="entry name" value="P-loop containing nucleotide triphosphate hydrolases"/>
    <property type="match status" value="1"/>
</dbReference>
<feature type="compositionally biased region" description="Gly residues" evidence="19">
    <location>
        <begin position="1946"/>
        <end position="1964"/>
    </location>
</feature>
<name>A0A914CRB9_9BILA</name>
<feature type="compositionally biased region" description="Basic and acidic residues" evidence="19">
    <location>
        <begin position="4078"/>
        <end position="4091"/>
    </location>
</feature>
<dbReference type="InterPro" id="IPR027417">
    <property type="entry name" value="P-loop_NTPase"/>
</dbReference>
<dbReference type="InterPro" id="IPR008210">
    <property type="entry name" value="PEP_carboxykinase_N"/>
</dbReference>
<evidence type="ECO:0000313" key="24">
    <source>
        <dbReference type="Proteomes" id="UP000887540"/>
    </source>
</evidence>
<evidence type="ECO:0000256" key="10">
    <source>
        <dbReference type="ARBA" id="ARBA00022723"/>
    </source>
</evidence>
<dbReference type="InterPro" id="IPR001647">
    <property type="entry name" value="HTH_TetR"/>
</dbReference>
<dbReference type="GO" id="GO:0003677">
    <property type="term" value="F:DNA binding"/>
    <property type="evidence" value="ECO:0007669"/>
    <property type="project" value="UniProtKB-KW"/>
</dbReference>
<feature type="compositionally biased region" description="Basic and acidic residues" evidence="19">
    <location>
        <begin position="4915"/>
        <end position="4927"/>
    </location>
</feature>
<dbReference type="GO" id="GO:0140359">
    <property type="term" value="F:ABC-type transporter activity"/>
    <property type="evidence" value="ECO:0007669"/>
    <property type="project" value="InterPro"/>
</dbReference>
<keyword evidence="12" id="KW-0210">Decarboxylase</keyword>
<feature type="transmembrane region" description="Helical" evidence="20">
    <location>
        <begin position="3283"/>
        <end position="3302"/>
    </location>
</feature>
<evidence type="ECO:0000256" key="16">
    <source>
        <dbReference type="ARBA" id="ARBA00023136"/>
    </source>
</evidence>
<dbReference type="GO" id="GO:0004613">
    <property type="term" value="F:phosphoenolpyruvate carboxykinase (GTP) activity"/>
    <property type="evidence" value="ECO:0007669"/>
    <property type="project" value="UniProtKB-EC"/>
</dbReference>
<dbReference type="Pfam" id="PF14494">
    <property type="entry name" value="DUF4436"/>
    <property type="match status" value="1"/>
</dbReference>
<dbReference type="PROSITE" id="PS00211">
    <property type="entry name" value="ABC_TRANSPORTER_1"/>
    <property type="match status" value="1"/>
</dbReference>
<dbReference type="InterPro" id="IPR008209">
    <property type="entry name" value="PEP_carboxykinase_GTP"/>
</dbReference>
<dbReference type="NCBIfam" id="NF003253">
    <property type="entry name" value="PRK04210.1"/>
    <property type="match status" value="1"/>
</dbReference>
<evidence type="ECO:0000256" key="7">
    <source>
        <dbReference type="ARBA" id="ARBA00012306"/>
    </source>
</evidence>
<feature type="compositionally biased region" description="Basic and acidic residues" evidence="19">
    <location>
        <begin position="1785"/>
        <end position="1836"/>
    </location>
</feature>
<feature type="transmembrane region" description="Helical" evidence="20">
    <location>
        <begin position="3258"/>
        <end position="3276"/>
    </location>
</feature>
<evidence type="ECO:0000256" key="13">
    <source>
        <dbReference type="ARBA" id="ARBA00022989"/>
    </source>
</evidence>
<sequence length="7539" mass="808991">MVATQAQEWWAGRWGLALRTSGTPGAAAVDSAFDDGLLVRSWTQRGTLHIVAAGDLRSFLALTADRQHAQAASVHRSRGIDAAVIARVERSVHRALADAGRLSRAELFDVMRADGLDTGDMRGSLLLQALSLRGLICQGPTRPEPDGLSREQWFVLVDDVVPDGKAADLATLFTRFVHGHGPASSRDFAWWMGLTRTAARAAALAAIDVERLDDDLWAPLLTPRDPAAPDLVALPAFDEYVLSYVDRSAVCAPEDLSAVGPTANGVLSPVLLHRGRVVGTWTHSRARGRLAERPVATLFATAADQVAPGEIEAALSRYTGFLGGTETGADAPAAPAPAPRRRRGLLWIAVGAVVVVAVYVTVAVLYAISAAGSTSTPISAANPQAVVVLSPQSMDAAGNRLTLSIDVQPGESLTGGGLFLTKPLTLLISDVDGPRTITFAAGQAPSVVSVKVITSGLVEQWPFDRYAVSQMNIALAQTADDGTTLHTVPVSWQVSDRVPGWNVEFRGQPDSTNDEVLVTDVAASRSASTVAFAIVLITLMLVLPALALTVAISAFRGRRKTEATLLSWIGAMLFAIVPLRGFFPGSPPIGSWVDYLVVLWVVAGLIAALVVFVAAWMRWVPGAGERPECIHLGVVDAGEQARRQRREHLHVHACARPGLADPAGGDLVGRAAAARLVGAARHGALLRLTAAEPAGVVERHAHGDGELAIGGGPRLRRAPVGAGGGVGVLVVLDGAVLLGERRPCREPPADDLTLDGAGHVHRQRQVVVLVDAGDGAGAVDAQEVQRDLEVPREEVGHAHPGGLVGDAERIAEVLDGEVPVLLRLLQERDRLRLGHERARRVVVDLESLLQEVGVVGGRLVAEQAVRHGLQRHRPQAVAARDRGGRQVDAAVLEVGDRARRVRQIAHVDQLEAQLLGHDAHRAVGEGAAVVARRLELLLGETLDVAEIVVLVPHPQAQVGVRAPRLLGGGDRGALTALQLPVEAEDRLDRLVGEPLGHLHRRNAELAEQMASLRPLQLDLERCPSVRRLAREEVGELAVGRVGDLLQQGELGLALPVLDEAEVAAGDADECAELVEVYGKNASSFAENVGKECALLRESGGTTRPRHRPSRHEERAMALAETFTPTASGTRAGGVAAFGQRPEASGPAVEKLYAWVDELTALLKPERVHWVDGSRAENEALLREQVAEGKLIKLNPEWRPGSYLARSHPSDVARTEGRTFIASEKEEDAGPTNNWVAPAEIRTTLTGLFDGAMRGRTLYVVPFSMGAVGGPLSHIGVQLTDSAYAVTSIGIMTRVGAEVVEQIAAGAAWVKTVHSVGAPLEPGQADVAWPCNDDKYIVHFPDTLEVWSYGSGYGGNAILAKKCFALRIASVIGRDEGWLAEHMLLIRVISPEGKAYHVAAAFPSACGKTNLAMLRPTIPGWRVETLGDDIAWLRPGEDGRLWAINPEAGFFGVAPGTGESTNVTAVETLWGNTIFTNVALRPDGDVWWEGLTDQPPAELTDWEGNAWTPASGRPAAHPNSRFTVSAAQCPQIAPDWDAAEGVPLDAILFGGRRATNVPLVVEATDWTHGVFLGSTISSERTAAAEGTVGELRRDPFAMLPFCGYNMADYFGHWIEVGQKLRFDRAPRIFQVNWFRRGADGRFLWPGFGDNARVIDWIIRRVEGSVPAVSSPIGRLPRTDDLNLEGIEVPDEDLAELFSIDRDSWLTEADLTEQFYATFGGGLERGGRNMHAGPRAEVAGDRQHDAEHDPPAEHQPLSGGVGIGEVAEPAQQPGRRAGHQVLPDRAPGGHEELPRHGRARDRVREQDGDHGADADAGGAEERCAPDDEGGCRGDREGDGGGVEQEVALQVAEPGLQHHGEEEPDPDAVREERREAAERADHEQRDEHAAQHAAEGQWERGGGEAGAGRVAVRQRHDGGHGDLRHGGRAGGVRLLAELGLQLRREAGEQLGGHGSRGGGGQHLGGGGRRQHDRTVGRPRLDLVHGVLALGRGHEGDAVAAGGHGVLDRGDRGVRAADADREVMGAGGLGGPEEGEHDDPDDEGADEPEGERECPAEETRLARRREIAEAALRCFARQGFAATSMADIIAESGLSAGSIYSHYDSKAALVHEAAKEILDDRFRQVVAAIDLDGTATISPGRLFLAVVETMFVASAGPVLLRVWAEMPVDPELAAVGVKNVGFMRARVSELLVPWVGARAGAELTADDPLVGRTADLVIAAVQGLLVRAAFDEPETLAALRQTLARALDTAEVSVERRGRHELRVGADPDDLAAIHHDDEVAVDHRRQAVRDDDERATGGDRVDGLPHALLVETVERRRRLVEQQDRGSGQQCAGDREALALAARQHHSRLADLRIEPLGTAVEHVAEVHRPQHRLARLVGRVGGGEAQVVADRAREGRGILLDIAEPRAQRGAIVQAHIHPVDQHRTARRVVEPLDERERRRLPGARGADQRDARSPRHPEAHPAQHLRARLVPLVLDRRRIHPHARQRPPCLALGPAAGRDDGIGIGEVHVAELDGGGGCRGIRIIDDDARRALRVVGVLGGEVEHLLDASEGAERLVDRQDRAHERAEGSHQQEEEHDERHEVGDAEIAGGDAQAADPEHHEQGDLQRDARDRNHERRYLRDAHPHGVRLVGEAGDARRLPLGRARRPHGADRPDRALDARGQLADLRLLRTRRDPDAPREHHDSADRRAQHDDDQKQQHRVDDRHRDERPEEDEGVADGVREALREHRIEKSRVGADPRDEIAGAAGVELGDREPQDAGDEPAAAGCDDRGAGALQQIVLVPGDERRHDDERHDGPDERAEPGARLHLGDHLLHDERLGERGHRADDAQQRDGDEGAAVVGEEGEELPHARARTVVLRRTGERAATRGGGCGHDFLIGLGRRPHAPDGRLGGCGTAHEYRPAPGPAHNRPGDVAAAGYGGSRANPRDHRSEPRQVLPRQGQARLRRRRRTQLRGHGRGVMVGAVSSRTGGSLSILGLDPDRYGPEIRSRLGVVPQQDNLDAELNARENLYIYGRYFGLPGKVCRERAEELLSFAQLEDKATAKVDQLSGGMKRRLTIARALINEPRILLLDEPTTGLDPQARHVLWDRLFRLKEQGTTLVLTTHYMDEAEQLCDRLVVVDKGRIMAEGSPATLIREHSSREVLEVRFGSDRNEQVAPQLAGIGDRVEVLPDRILIYADDGEAALERIHALGLEPVTSLVRRSSLEDLRTTPTLDELRDEALAWGRTPRRAGTLFVLEHWLRAMRAYGWTIVVNAIGQPIVYLLGLGLGLAALIAVPIDDGTQHVRYVVFVAPALLVTAAVAVASEESTYPVMAGFKWRRYFFGFNAAPLSPRQIVNGVAAGACVRMFIVVAAYYVIIWVFQAVPHPETGWLSIIAGVLGGLAFGAPLMAYAASIEDDRGQFALVQRFIFMPLFLFSGTFYPLGNVGWLQWIGWLSPVWHASELSRMVTYGRAIEPWLIAVHLGYLVRGLLSARSSSWVVVLSGFFEPVFYLLAMGVGLGSLIPGVTVNGQSVAYAAYIAPALLAVSAMNGAIYDSTWNVFFKMNYGKLYEGMLATSLGPLDVALGEILYALLRGLLYACGFMVIMQVLGLNLSFTALLALPAVLLIAFGFASVGMAVTSYMKTFQQMDWINFVLLPMFLFSATFFPLSVYPEPVQWIVQAFPLWHGVELIRGLTTGILTPAMLIHVGYFVAMITVGLNADAAGRPAPRHPRSVVVCGSEGTRRSHADVVVVRGVLRLARQEQRDEGEHGASGQIQPDEPRRTARRGPEGHRHDGGERGAEDRRHVVRDRRARVAHVRGEQLRQDRAHRAEGRAHQHEAEHEERLRERPGELRVGVRREEHREGEAEHDDADRHPDQQLAASNRVGEGAGDQREDAEEDHADDLHDDEVGVGEALAGHIARGERRGIEHLAGRLRGLLCGRARRRESGLGAVREGEARHQVEEHVGRQHDERAEHQVPPVAPQHLAERELADRAGLLGLRERLRLDQTQTHPQADDDHDGGEEERHAPSPAEEGLRALRAAVGVGQGEVDDQEHAVGDDEADGGAQLREGAVPGTLAGGCVLGGHEGSARPLPAEREALREAEDQQQHGRPDADLVEGGQAADEERRDAHREQRRDEGGLAAEPVAEVAEHDGADGSCDHRGAEDAERGEQRRGVVAGGEEQHREHEHRRRGVRVEVVELDRGADEARRDDARARIGGCGSGGRCGRDSRRHAKPAYREGRRGAVPEATHLAGVRGPGPGRHGMGDADQVFSLLFGDTCRIRGPHRPGSGSSDTFTYDEGMDTLLGILHVGTAVFIVGPLAILPHTALRALRIRNVDSVRTLATSTMVFAWLSLLTFVFGFGAMGMADPKYQLTFTTPWILISIILYAVAFLLAVFLLVPRLRAGADAIEAAGADAAAKPAGYGAIAGVSGPAQLAQRERGAQRGIRRLGALVLGRPGEARAVDALLFVVEGEHPEPDRLPGVERDAGEPVGRGRRDEVEVRGPAADDHPEGDDRVGSARECGLSDHGKLERPGHPHEAPGGAGGVERAGRSGDESVGDRLVPRAGDDDDLDAGRVDLIGGARGAVSAHRAFSSSAVGDDVTHAVALGLEVALVRGPDPDDQRNLLDDVDAQAAQLRDLVGVVRQQPYARDAEVREDAGGRRVVAGVGREPQGEVRVDGVESALLQAVRAQLVDEADPATLVAAHVDDDAAVLLDDVEGGVELRAALALERAERLAREALGVHAHQRGLLGELARDHGEVVGAADAVATDATARAGGRGIRRLDLVEIGDQLLDRDHRQTVGLAELEQPGQSHHAAVVGHDLADAADRGEPGEAHQVDSCLGVTGALAHAAVDGAQRQDVAGADDARRRRRGVGQHVEGVRAVRGADARRLAVGGVDADRVGGAAGVLVDRHHRGQVEAVGPLAGERGADESAGVAHDPRDPLRGREGGGDDRVALVLAVLIVGDDDGLALTQGFEGFGNGRQAHREPPSSGDAAGGLGDERDLEPGDGCRGLADRAHGQGRAVDRDRSLVDDEGRELGGQRDAQHAPLGARAHLEQCAGAVDVALHDVAAQASARARRALDVDGGAGADAREGRDVERLAHHVGGEPVVALVDDGEAHARDRDRVAVVRVGHRRGRPHALLLRGGLGCRGHRDDQQVVAEPLEVGEGEAALVGDRVDADHPQCGVVPPVGARTDERRGDVGEHLVGEPGAQERARDRRAALDEHALHAAVAQLGQHGCGAVVAGVLAEEVVTVALQESARVRAHERTVGHDSGAEHDRQRLVVVEGAVGVTGGEGRVIDEDRADAGHDRVGLGAATVHVGARCGSRDPAARAVGGGCAAVERLRPLDGDVRTAEPLHGQPRVEQGCRGIRLEARLHVDAAVAQGVAPAVGVLGRIGERVHHAGDAGGEQRLRAGAGAAGVVARLESDDRCRTLRLARGEPRERVDLGVRGSGAAVEALGEHVAGGGEDHGADLRVDAARAFGGECEGTLHRRVFGGGRAHVVSSCRCGLRAGSTSAPCASSPSVPEFHRVDRDGADVARKSRLADCHRRFGFSPTPEHVAVLECTERLRHGFIPRHVGTRSIRSVQQPRHPPVGERRAAGLTRRAVLERALGEEHRPHRVAADRAGLAAPAVHLHATPLGVLQVGRGLSGCLGHRLGEGRDHRVVEPGDRRLVEGRGDRVGRQVRGVQDLVGVGVADARDRRLIAQEPLDLRATAGEQRHEGVAIERGIEGVGPEGRDLRYVSGAAHHRHRQRLLGRRLGEIEPGAVVEADPQGDRAAARADHCRRECVVPAQPPRFGEVEHEMQVARCRGGRDVEELAVPRHARHDGSLQGMHRRIERLQRGDGRHPHGAEGAPTQPPVEKLDEPLHLRHLRHAAILARVDASGSVPERRPGPRHPIIAREQPAGPGVEALAGAVEQRLAQKALVADAHGAGEACGADVADDRPPFDAGQRRAVGGEAERDDLARGLRREPAAPAARGHPVADLGVSARDAVQTDHAHELVVVTDAPGELRAVLPPPGGLLDEPDRVLAQAAKIASTSSDVGGESVSRAVECGGSLRSPREGRARMPLSLTARGAIGWDETGRADDPPLVLIQGLGSQLVGWAPGFTRLLADAGFRVLRYDNRDVGLSQRFPAGGYTIGDLADDLEALLDDRGIAAAHVVGQSMGGMVAQELALRHPERVRSLALLYTTASPRHLLRADVLDEESVLPDPLAPTTRERFIPYYVRGEATCASRVYPQDTSWLTELAGTVWDRGWEPDGAARQRAAIRARGDRLDAVAAITTPTVVLAGDADQQIDAAGSVELAAAIPGARLHIYPGLGHEIARPVWDDLQADLVVDRVEGRVGDGCRTLGVGREHPVELGLVGQQRQRTLAHRTELRHHDLGEALLEVAVATTRVLVLDRGDLASGEGRVDHEQVRDAGLVLPVVAHRALGVRHRAHDLLGRHRRLVEQPQHARVGLCRLRHLRGRVLQVVDACGLLLDHRHGHGEGLAEPRVEALREVAGEFDVLLLVVADGHDRRLEEQDVGGHQHRVGEESDRGAVGAVALRLVLELRHAARLAEAATDRVVGDDRGVITPPLGVGRRPRHVVAALACRERGGRQVVVDAPAGVIVERLTAVRPPRVRTLDLSRMTAADVDPAETGAGRAVDTDDLCALVAEEPVDIGPLLQQEAGLLLVPSPVLDVERAVADVQIARDEHERTAGGEARHALGHRVEEAVLRVLARGAVLPGVHVGAHDGDGLAVDLEVGLDPAPPGVHALAEVDARCGRRDAGHVRMSTPAPSSQPVMPLRTAARMPLTLTLAMRTERGTGSTLAAASDVLAVLGLELLHLEFGLCDPAACGTTAPPGSLGLLLACAPQVDPCDDQPSLTLDRASLGVGGRHDRDVAVGGGDSDPRRGHEDDHADHPEQEQESDEGRERREQRIARGVEQQQPGAELHDRERSAAHERPRQNASPSQRGADQEPVEGREGGRVDDEGDEQRRAAHAHARPERITVQPEQRPHEIDRPGRERTDHGAEQERDAEHQRREEVACLQQHVRPRVVGQAEDVAHRAARVGHETDRGPDDDDRGHGAGHTQQAAPAARDILHLVGADQTRLAADETGDVPVDEVDETLHGLGRAAEPQTHGGEREVEHREDREQRLIAHSGGEQQAVALQEEPPHPHGEPPERAPCDPRRLGDRLVETLPHDPLRVLQAGAHTLGELALLVGRVGPTPVGGHGPRLASVSRGDGCRGPPQSSEHRQHGGEGHRGQQKSERQPEDVAEEPDQHGASDRAGVVEEVDPRDDLVAARGIELAGRAERDRHEGADRHTGQGEARDRGTSRRDERDDEASDNRHDERGGCHRGARERAEQAVGHEAGHQDHHLVQRVAERGDRKCRAEVVREEDRAPGAHRRVDGERGQDDESERPDRAVRERGALRGDSGLGRRLAGEEAQPREGDEQRDRRRHDERDTSGRRGQREGRHQQGADDRGGRVRGEEPAEQGSATTKAATNTGNGTGSAAAGSAIACSTNPVESATRAPNRVARAPASTDPPAAATHTPRMIRFTTVSSICCRFFNVGNDVTTTA</sequence>
<feature type="transmembrane region" description="Helical" evidence="20">
    <location>
        <begin position="3411"/>
        <end position="3432"/>
    </location>
</feature>
<keyword evidence="8" id="KW-0312">Gluconeogenesis</keyword>
<comment type="similarity">
    <text evidence="5">Belongs to the phosphoenolpyruvate carboxykinase [GTP] family.</text>
</comment>
<dbReference type="GO" id="GO:0042594">
    <property type="term" value="P:response to starvation"/>
    <property type="evidence" value="ECO:0007669"/>
    <property type="project" value="TreeGrafter"/>
</dbReference>
<dbReference type="InterPro" id="IPR035078">
    <property type="entry name" value="PEP_carboxykinase_GTP_N"/>
</dbReference>
<feature type="transmembrane region" description="Helical" evidence="20">
    <location>
        <begin position="3593"/>
        <end position="3616"/>
    </location>
</feature>
<feature type="compositionally biased region" description="Basic and acidic residues" evidence="19">
    <location>
        <begin position="7212"/>
        <end position="7245"/>
    </location>
</feature>
<feature type="transmembrane region" description="Helical" evidence="20">
    <location>
        <begin position="595"/>
        <end position="617"/>
    </location>
</feature>
<evidence type="ECO:0000256" key="8">
    <source>
        <dbReference type="ARBA" id="ARBA00022432"/>
    </source>
</evidence>
<dbReference type="Gene3D" id="3.40.449.10">
    <property type="entry name" value="Phosphoenolpyruvate Carboxykinase, domain 1"/>
    <property type="match status" value="1"/>
</dbReference>
<dbReference type="Pfam" id="PF01061">
    <property type="entry name" value="ABC2_membrane"/>
    <property type="match status" value="2"/>
</dbReference>
<evidence type="ECO:0000256" key="9">
    <source>
        <dbReference type="ARBA" id="ARBA00022692"/>
    </source>
</evidence>
<dbReference type="PROSITE" id="PS50893">
    <property type="entry name" value="ABC_TRANSPORTER_2"/>
    <property type="match status" value="1"/>
</dbReference>
<feature type="compositionally biased region" description="Basic and acidic residues" evidence="19">
    <location>
        <begin position="7270"/>
        <end position="7324"/>
    </location>
</feature>
<feature type="compositionally biased region" description="Acidic residues" evidence="19">
    <location>
        <begin position="3872"/>
        <end position="3882"/>
    </location>
</feature>
<protein>
    <recommendedName>
        <fullName evidence="7">phosphoenolpyruvate carboxykinase (GTP)</fullName>
        <ecNumber evidence="7">4.1.1.32</ecNumber>
    </recommendedName>
</protein>
<comment type="subcellular location">
    <subcellularLocation>
        <location evidence="3">Membrane</location>
        <topology evidence="3">Multi-pass membrane protein</topology>
    </subcellularLocation>
    <subcellularLocation>
        <location evidence="2">Nucleus</location>
    </subcellularLocation>
</comment>
<feature type="transmembrane region" description="Helical" evidence="20">
    <location>
        <begin position="4282"/>
        <end position="4306"/>
    </location>
</feature>
<feature type="compositionally biased region" description="Low complexity" evidence="19">
    <location>
        <begin position="7456"/>
        <end position="7484"/>
    </location>
</feature>
<feature type="compositionally biased region" description="Basic and acidic residues" evidence="19">
    <location>
        <begin position="3795"/>
        <end position="3854"/>
    </location>
</feature>
<dbReference type="GO" id="GO:0019543">
    <property type="term" value="P:propionate catabolic process"/>
    <property type="evidence" value="ECO:0007669"/>
    <property type="project" value="TreeGrafter"/>
</dbReference>
<dbReference type="InterPro" id="IPR035077">
    <property type="entry name" value="PEP_carboxykinase_GTP_C"/>
</dbReference>
<feature type="compositionally biased region" description="Acidic residues" evidence="19">
    <location>
        <begin position="2029"/>
        <end position="2046"/>
    </location>
</feature>
<dbReference type="SUPFAM" id="SSF68923">
    <property type="entry name" value="PEP carboxykinase N-terminal domain"/>
    <property type="match status" value="1"/>
</dbReference>
<evidence type="ECO:0000256" key="3">
    <source>
        <dbReference type="ARBA" id="ARBA00004141"/>
    </source>
</evidence>
<feature type="compositionally biased region" description="Basic residues" evidence="19">
    <location>
        <begin position="2942"/>
        <end position="2952"/>
    </location>
</feature>
<dbReference type="PANTHER" id="PTHR11561:SF0">
    <property type="entry name" value="PHOSPHOENOLPYRUVATE CARBOXYKINASE [GTP]-RELATED"/>
    <property type="match status" value="1"/>
</dbReference>
<feature type="compositionally biased region" description="Basic and acidic residues" evidence="19">
    <location>
        <begin position="2428"/>
        <end position="2438"/>
    </location>
</feature>
<reference evidence="25" key="1">
    <citation type="submission" date="2022-11" db="UniProtKB">
        <authorList>
            <consortium name="WormBaseParasite"/>
        </authorList>
    </citation>
    <scope>IDENTIFICATION</scope>
</reference>
<dbReference type="Pfam" id="PF17297">
    <property type="entry name" value="PEPCK_N"/>
    <property type="match status" value="1"/>
</dbReference>
<dbReference type="GO" id="GO:0006094">
    <property type="term" value="P:gluconeogenesis"/>
    <property type="evidence" value="ECO:0007669"/>
    <property type="project" value="UniProtKB-KW"/>
</dbReference>
<dbReference type="Pfam" id="PF10027">
    <property type="entry name" value="DUF2269"/>
    <property type="match status" value="1"/>
</dbReference>
<dbReference type="InterPro" id="IPR009057">
    <property type="entry name" value="Homeodomain-like_sf"/>
</dbReference>
<keyword evidence="9 20" id="KW-0812">Transmembrane</keyword>
<feature type="transmembrane region" description="Helical" evidence="20">
    <location>
        <begin position="565"/>
        <end position="583"/>
    </location>
</feature>
<keyword evidence="17" id="KW-0464">Manganese</keyword>
<feature type="compositionally biased region" description="Basic and acidic residues" evidence="19">
    <location>
        <begin position="2558"/>
        <end position="2582"/>
    </location>
</feature>
<feature type="region of interest" description="Disordered" evidence="19">
    <location>
        <begin position="2428"/>
        <end position="2462"/>
    </location>
</feature>
<feature type="region of interest" description="Disordered" evidence="19">
    <location>
        <begin position="2746"/>
        <end position="2806"/>
    </location>
</feature>
<evidence type="ECO:0000256" key="20">
    <source>
        <dbReference type="SAM" id="Phobius"/>
    </source>
</evidence>
<feature type="region of interest" description="Disordered" evidence="19">
    <location>
        <begin position="3945"/>
        <end position="3964"/>
    </location>
</feature>
<dbReference type="GO" id="GO:0005525">
    <property type="term" value="F:GTP binding"/>
    <property type="evidence" value="ECO:0007669"/>
    <property type="project" value="UniProtKB-KW"/>
</dbReference>
<feature type="compositionally biased region" description="Basic and acidic residues" evidence="19">
    <location>
        <begin position="7022"/>
        <end position="7045"/>
    </location>
</feature>
<dbReference type="Gene3D" id="1.10.357.10">
    <property type="entry name" value="Tetracycline Repressor, domain 2"/>
    <property type="match status" value="1"/>
</dbReference>
<feature type="compositionally biased region" description="Basic and acidic residues" evidence="19">
    <location>
        <begin position="4526"/>
        <end position="4544"/>
    </location>
</feature>
<comment type="pathway">
    <text evidence="4">Carbohydrate biosynthesis; gluconeogenesis.</text>
</comment>
<dbReference type="CDD" id="cd00819">
    <property type="entry name" value="PEPCK_GTP"/>
    <property type="match status" value="1"/>
</dbReference>
<dbReference type="Pfam" id="PF00005">
    <property type="entry name" value="ABC_tran"/>
    <property type="match status" value="1"/>
</dbReference>
<accession>A0A914CRB9</accession>
<dbReference type="Proteomes" id="UP000887540">
    <property type="component" value="Unplaced"/>
</dbReference>
<feature type="compositionally biased region" description="Basic and acidic residues" evidence="19">
    <location>
        <begin position="4991"/>
        <end position="5010"/>
    </location>
</feature>
<feature type="region of interest" description="Disordered" evidence="19">
    <location>
        <begin position="3739"/>
        <end position="3882"/>
    </location>
</feature>
<keyword evidence="24" id="KW-1185">Reference proteome</keyword>
<feature type="region of interest" description="Disordered" evidence="19">
    <location>
        <begin position="6849"/>
        <end position="7057"/>
    </location>
</feature>
<dbReference type="Pfam" id="PF00561">
    <property type="entry name" value="Abhydrolase_1"/>
    <property type="match status" value="1"/>
</dbReference>
<feature type="compositionally biased region" description="Basic and acidic residues" evidence="19">
    <location>
        <begin position="6940"/>
        <end position="6967"/>
    </location>
</feature>
<dbReference type="HAMAP" id="MF_00452">
    <property type="entry name" value="PEPCK_GTP"/>
    <property type="match status" value="1"/>
</dbReference>
<evidence type="ECO:0000256" key="4">
    <source>
        <dbReference type="ARBA" id="ARBA00004742"/>
    </source>
</evidence>
<dbReference type="Gene3D" id="3.40.50.1820">
    <property type="entry name" value="alpha/beta hydrolase"/>
    <property type="match status" value="1"/>
</dbReference>
<dbReference type="PROSITE" id="PS00505">
    <property type="entry name" value="PEPCK_GTP"/>
    <property type="match status" value="1"/>
</dbReference>
<dbReference type="GO" id="GO:0033993">
    <property type="term" value="P:response to lipid"/>
    <property type="evidence" value="ECO:0007669"/>
    <property type="project" value="TreeGrafter"/>
</dbReference>
<feature type="region of interest" description="Disordered" evidence="19">
    <location>
        <begin position="2558"/>
        <end position="2717"/>
    </location>
</feature>
<evidence type="ECO:0000256" key="1">
    <source>
        <dbReference type="ARBA" id="ARBA00001936"/>
    </source>
</evidence>
<dbReference type="SUPFAM" id="SSF53795">
    <property type="entry name" value="PEP carboxykinase-like"/>
    <property type="match status" value="1"/>
</dbReference>
<dbReference type="SUPFAM" id="SSF53474">
    <property type="entry name" value="alpha/beta-Hydrolases"/>
    <property type="match status" value="1"/>
</dbReference>
<dbReference type="GO" id="GO:0005524">
    <property type="term" value="F:ATP binding"/>
    <property type="evidence" value="ECO:0007669"/>
    <property type="project" value="InterPro"/>
</dbReference>
<dbReference type="Gene3D" id="3.90.228.20">
    <property type="match status" value="1"/>
</dbReference>
<dbReference type="FunFam" id="3.40.449.10:FF:000005">
    <property type="entry name" value="Phosphoenolpyruvate carboxykinase [GTP]"/>
    <property type="match status" value="1"/>
</dbReference>
<feature type="transmembrane region" description="Helical" evidence="20">
    <location>
        <begin position="3513"/>
        <end position="3532"/>
    </location>
</feature>
<dbReference type="PRINTS" id="PR00164">
    <property type="entry name" value="ABC2TRNSPORT"/>
</dbReference>
<feature type="compositionally biased region" description="Basic and acidic residues" evidence="19">
    <location>
        <begin position="2445"/>
        <end position="2460"/>
    </location>
</feature>
<feature type="compositionally biased region" description="Basic and acidic residues" evidence="19">
    <location>
        <begin position="7401"/>
        <end position="7451"/>
    </location>
</feature>
<evidence type="ECO:0000256" key="12">
    <source>
        <dbReference type="ARBA" id="ARBA00022793"/>
    </source>
</evidence>
<feature type="compositionally biased region" description="Low complexity" evidence="19">
    <location>
        <begin position="7497"/>
        <end position="7511"/>
    </location>
</feature>
<dbReference type="InterPro" id="IPR047817">
    <property type="entry name" value="ABC2_TM_bact-type"/>
</dbReference>
<feature type="region of interest" description="Disordered" evidence="19">
    <location>
        <begin position="4901"/>
        <end position="4927"/>
    </location>
</feature>
<evidence type="ECO:0000256" key="5">
    <source>
        <dbReference type="ARBA" id="ARBA00005796"/>
    </source>
</evidence>
<dbReference type="GO" id="GO:0005634">
    <property type="term" value="C:nucleus"/>
    <property type="evidence" value="ECO:0007669"/>
    <property type="project" value="UniProtKB-SubCell"/>
</dbReference>
<dbReference type="InterPro" id="IPR018729">
    <property type="entry name" value="DUF2269_transmembrane"/>
</dbReference>
<dbReference type="InterPro" id="IPR000412">
    <property type="entry name" value="ABC_2_transport"/>
</dbReference>
<feature type="compositionally biased region" description="Basic and acidic residues" evidence="19">
    <location>
        <begin position="4452"/>
        <end position="4516"/>
    </location>
</feature>
<feature type="region of interest" description="Disordered" evidence="19">
    <location>
        <begin position="4452"/>
        <end position="4550"/>
    </location>
</feature>
<feature type="compositionally biased region" description="Basic and acidic residues" evidence="19">
    <location>
        <begin position="4101"/>
        <end position="4116"/>
    </location>
</feature>
<feature type="compositionally biased region" description="Basic and acidic residues" evidence="19">
    <location>
        <begin position="6974"/>
        <end position="7005"/>
    </location>
</feature>
<feature type="transmembrane region" description="Helical" evidence="20">
    <location>
        <begin position="3668"/>
        <end position="3690"/>
    </location>
</feature>
<feature type="domain" description="ABC transporter" evidence="21">
    <location>
        <begin position="2927"/>
        <end position="3145"/>
    </location>
</feature>
<feature type="region of interest" description="Disordered" evidence="19">
    <location>
        <begin position="7190"/>
        <end position="7511"/>
    </location>
</feature>
<feature type="transmembrane region" description="Helical" evidence="20">
    <location>
        <begin position="530"/>
        <end position="553"/>
    </location>
</feature>
<feature type="compositionally biased region" description="Basic and acidic residues" evidence="19">
    <location>
        <begin position="7330"/>
        <end position="7391"/>
    </location>
</feature>
<dbReference type="Gene3D" id="2.170.8.10">
    <property type="entry name" value="Phosphoenolpyruvate Carboxykinase, domain 2"/>
    <property type="match status" value="1"/>
</dbReference>
<feature type="compositionally biased region" description="Basic and acidic residues" evidence="19">
    <location>
        <begin position="7132"/>
        <end position="7149"/>
    </location>
</feature>
<evidence type="ECO:0000256" key="17">
    <source>
        <dbReference type="ARBA" id="ARBA00023211"/>
    </source>
</evidence>
<dbReference type="PANTHER" id="PTHR11561">
    <property type="entry name" value="PHOSPHOENOLPYRUVATE CARBOXYKINASE"/>
    <property type="match status" value="1"/>
</dbReference>
<keyword evidence="18" id="KW-0456">Lyase</keyword>
<dbReference type="InterPro" id="IPR018091">
    <property type="entry name" value="PEP_carboxykin_GTP_CS"/>
</dbReference>
<proteinExistence type="inferred from homology"/>
<dbReference type="GO" id="GO:0030145">
    <property type="term" value="F:manganese ion binding"/>
    <property type="evidence" value="ECO:0007669"/>
    <property type="project" value="TreeGrafter"/>
</dbReference>
<feature type="compositionally biased region" description="Basic and acidic residues" evidence="19">
    <location>
        <begin position="6868"/>
        <end position="6901"/>
    </location>
</feature>
<dbReference type="InterPro" id="IPR017871">
    <property type="entry name" value="ABC_transporter-like_CS"/>
</dbReference>
<dbReference type="InterPro" id="IPR013525">
    <property type="entry name" value="ABC2_TM"/>
</dbReference>
<keyword evidence="11" id="KW-0547">Nucleotide-binding</keyword>
<evidence type="ECO:0000256" key="15">
    <source>
        <dbReference type="ARBA" id="ARBA00023134"/>
    </source>
</evidence>
<feature type="compositionally biased region" description="Basic and acidic residues" evidence="19">
    <location>
        <begin position="6911"/>
        <end position="6925"/>
    </location>
</feature>
<dbReference type="InterPro" id="IPR027948">
    <property type="entry name" value="DUF4436"/>
</dbReference>
<dbReference type="InterPro" id="IPR000073">
    <property type="entry name" value="AB_hydrolase_1"/>
</dbReference>
<evidence type="ECO:0000256" key="14">
    <source>
        <dbReference type="ARBA" id="ARBA00023125"/>
    </source>
</evidence>
<dbReference type="GO" id="GO:0006107">
    <property type="term" value="P:oxaloacetate metabolic process"/>
    <property type="evidence" value="ECO:0007669"/>
    <property type="project" value="TreeGrafter"/>
</dbReference>
<feature type="compositionally biased region" description="Basic and acidic residues" evidence="19">
    <location>
        <begin position="1736"/>
        <end position="1750"/>
    </location>
</feature>
<evidence type="ECO:0000256" key="11">
    <source>
        <dbReference type="ARBA" id="ARBA00022741"/>
    </source>
</evidence>
<feature type="region of interest" description="Disordered" evidence="19">
    <location>
        <begin position="2012"/>
        <end position="2052"/>
    </location>
</feature>
<dbReference type="WBParaSite" id="ACRNAN_scaffold13.g14176.t1">
    <property type="protein sequence ID" value="ACRNAN_scaffold13.g14176.t1"/>
    <property type="gene ID" value="ACRNAN_scaffold13.g14176"/>
</dbReference>
<feature type="transmembrane region" description="Helical" evidence="20">
    <location>
        <begin position="4357"/>
        <end position="4377"/>
    </location>
</feature>
<keyword evidence="13 20" id="KW-1133">Transmembrane helix</keyword>
<keyword evidence="14" id="KW-0238">DNA-binding</keyword>
<feature type="domain" description="ABC transmembrane type-2" evidence="23">
    <location>
        <begin position="3477"/>
        <end position="3704"/>
    </location>
</feature>
<feature type="transmembrane region" description="Helical" evidence="20">
    <location>
        <begin position="345"/>
        <end position="368"/>
    </location>
</feature>
<evidence type="ECO:0000256" key="6">
    <source>
        <dbReference type="ARBA" id="ARBA00011245"/>
    </source>
</evidence>
<dbReference type="GO" id="GO:0046327">
    <property type="term" value="P:glycerol biosynthetic process from pyruvate"/>
    <property type="evidence" value="ECO:0007669"/>
    <property type="project" value="TreeGrafter"/>
</dbReference>
<dbReference type="EC" id="4.1.1.32" evidence="7"/>
<feature type="transmembrane region" description="Helical" evidence="20">
    <location>
        <begin position="4326"/>
        <end position="4345"/>
    </location>
</feature>
<feature type="transmembrane region" description="Helical" evidence="20">
    <location>
        <begin position="3333"/>
        <end position="3356"/>
    </location>
</feature>
<dbReference type="Pfam" id="PF00821">
    <property type="entry name" value="PEPCK_GTP"/>
    <property type="match status" value="1"/>
</dbReference>
<feature type="transmembrane region" description="Helical" evidence="20">
    <location>
        <begin position="3368"/>
        <end position="3390"/>
    </location>
</feature>
<dbReference type="InterPro" id="IPR003439">
    <property type="entry name" value="ABC_transporter-like_ATP-bd"/>
</dbReference>
<feature type="transmembrane region" description="Helical" evidence="20">
    <location>
        <begin position="3566"/>
        <end position="3587"/>
    </location>
</feature>
<evidence type="ECO:0000259" key="22">
    <source>
        <dbReference type="PROSITE" id="PS50977"/>
    </source>
</evidence>
<dbReference type="PROSITE" id="PS50977">
    <property type="entry name" value="HTH_TETR_2"/>
    <property type="match status" value="1"/>
</dbReference>
<comment type="subunit">
    <text evidence="6">Monomer.</text>
</comment>
<feature type="transmembrane region" description="Helical" evidence="20">
    <location>
        <begin position="3628"/>
        <end position="3648"/>
    </location>
</feature>
<feature type="region of interest" description="Disordered" evidence="19">
    <location>
        <begin position="4078"/>
        <end position="4169"/>
    </location>
</feature>
<comment type="cofactor">
    <cofactor evidence="1">
        <name>Mn(2+)</name>
        <dbReference type="ChEBI" id="CHEBI:29035"/>
    </cofactor>
</comment>
<keyword evidence="16 20" id="KW-0472">Membrane</keyword>
<evidence type="ECO:0000256" key="18">
    <source>
        <dbReference type="ARBA" id="ARBA00023239"/>
    </source>
</evidence>
<dbReference type="GO" id="GO:0043190">
    <property type="term" value="C:ATP-binding cassette (ABC) transporter complex"/>
    <property type="evidence" value="ECO:0007669"/>
    <property type="project" value="InterPro"/>
</dbReference>
<feature type="transmembrane region" description="Helical" evidence="20">
    <location>
        <begin position="3476"/>
        <end position="3501"/>
    </location>
</feature>
<evidence type="ECO:0000256" key="2">
    <source>
        <dbReference type="ARBA" id="ARBA00004123"/>
    </source>
</evidence>
<evidence type="ECO:0000256" key="19">
    <source>
        <dbReference type="SAM" id="MobiDB-lite"/>
    </source>
</evidence>
<feature type="region of interest" description="Disordered" evidence="19">
    <location>
        <begin position="4957"/>
        <end position="5010"/>
    </location>
</feature>
<keyword evidence="15" id="KW-0342">GTP-binding</keyword>
<dbReference type="Pfam" id="PF00440">
    <property type="entry name" value="TetR_N"/>
    <property type="match status" value="1"/>
</dbReference>
<feature type="compositionally biased region" description="Basic and acidic residues" evidence="19">
    <location>
        <begin position="2647"/>
        <end position="2657"/>
    </location>
</feature>
<feature type="region of interest" description="Disordered" evidence="19">
    <location>
        <begin position="5821"/>
        <end position="5840"/>
    </location>
</feature>
<dbReference type="InterPro" id="IPR029058">
    <property type="entry name" value="AB_hydrolase_fold"/>
</dbReference>
<dbReference type="PROSITE" id="PS51012">
    <property type="entry name" value="ABC_TM2"/>
    <property type="match status" value="1"/>
</dbReference>
<feature type="region of interest" description="Disordered" evidence="19">
    <location>
        <begin position="1720"/>
        <end position="1907"/>
    </location>
</feature>
<dbReference type="GO" id="GO:0071333">
    <property type="term" value="P:cellular response to glucose stimulus"/>
    <property type="evidence" value="ECO:0007669"/>
    <property type="project" value="TreeGrafter"/>
</dbReference>
<feature type="region of interest" description="Disordered" evidence="19">
    <location>
        <begin position="5916"/>
        <end position="5939"/>
    </location>
</feature>
<dbReference type="InterPro" id="IPR013035">
    <property type="entry name" value="PEP_carboxykinase_C"/>
</dbReference>
<feature type="domain" description="HTH tetR-type" evidence="22">
    <location>
        <begin position="2057"/>
        <end position="2117"/>
    </location>
</feature>
<evidence type="ECO:0000313" key="25">
    <source>
        <dbReference type="WBParaSite" id="ACRNAN_scaffold13.g14176.t1"/>
    </source>
</evidence>
<feature type="region of interest" description="Disordered" evidence="19">
    <location>
        <begin position="4027"/>
        <end position="4050"/>
    </location>
</feature>
<feature type="compositionally biased region" description="Basic and acidic residues" evidence="19">
    <location>
        <begin position="1853"/>
        <end position="1887"/>
    </location>
</feature>
<evidence type="ECO:0000259" key="21">
    <source>
        <dbReference type="PROSITE" id="PS50893"/>
    </source>
</evidence>
<feature type="region of interest" description="Disordered" evidence="19">
    <location>
        <begin position="2916"/>
        <end position="2952"/>
    </location>
</feature>
<feature type="region of interest" description="Disordered" evidence="19">
    <location>
        <begin position="1946"/>
        <end position="1970"/>
    </location>
</feature>
<dbReference type="SUPFAM" id="SSF46689">
    <property type="entry name" value="Homeodomain-like"/>
    <property type="match status" value="1"/>
</dbReference>
<feature type="compositionally biased region" description="Basic and acidic residues" evidence="19">
    <location>
        <begin position="2782"/>
        <end position="2806"/>
    </location>
</feature>
<feature type="region of interest" description="Disordered" evidence="19">
    <location>
        <begin position="3980"/>
        <end position="4009"/>
    </location>
</feature>
<feature type="compositionally biased region" description="Basic and acidic residues" evidence="19">
    <location>
        <begin position="4126"/>
        <end position="4151"/>
    </location>
</feature>
<feature type="compositionally biased region" description="Basic residues" evidence="19">
    <location>
        <begin position="3783"/>
        <end position="3794"/>
    </location>
</feature>
<keyword evidence="10" id="KW-0479">Metal-binding</keyword>
<organism evidence="24 25">
    <name type="scientific">Acrobeloides nanus</name>
    <dbReference type="NCBI Taxonomy" id="290746"/>
    <lineage>
        <taxon>Eukaryota</taxon>
        <taxon>Metazoa</taxon>
        <taxon>Ecdysozoa</taxon>
        <taxon>Nematoda</taxon>
        <taxon>Chromadorea</taxon>
        <taxon>Rhabditida</taxon>
        <taxon>Tylenchina</taxon>
        <taxon>Cephalobomorpha</taxon>
        <taxon>Cephaloboidea</taxon>
        <taxon>Cephalobidae</taxon>
        <taxon>Acrobeloides</taxon>
    </lineage>
</organism>
<evidence type="ECO:0000259" key="23">
    <source>
        <dbReference type="PROSITE" id="PS51012"/>
    </source>
</evidence>
<dbReference type="GO" id="GO:0005829">
    <property type="term" value="C:cytosol"/>
    <property type="evidence" value="ECO:0007669"/>
    <property type="project" value="TreeGrafter"/>
</dbReference>
<feature type="compositionally biased region" description="Basic and acidic residues" evidence="19">
    <location>
        <begin position="2666"/>
        <end position="2708"/>
    </location>
</feature>
<feature type="compositionally biased region" description="Basic and acidic residues" evidence="19">
    <location>
        <begin position="3756"/>
        <end position="3782"/>
    </location>
</feature>
<dbReference type="SUPFAM" id="SSF52540">
    <property type="entry name" value="P-loop containing nucleoside triphosphate hydrolases"/>
    <property type="match status" value="1"/>
</dbReference>
<feature type="compositionally biased region" description="Basic and acidic residues" evidence="19">
    <location>
        <begin position="7101"/>
        <end position="7116"/>
    </location>
</feature>
<dbReference type="GO" id="GO:0016887">
    <property type="term" value="F:ATP hydrolysis activity"/>
    <property type="evidence" value="ECO:0007669"/>
    <property type="project" value="InterPro"/>
</dbReference>
<feature type="compositionally biased region" description="Basic and acidic residues" evidence="19">
    <location>
        <begin position="2595"/>
        <end position="2623"/>
    </location>
</feature>